<dbReference type="PANTHER" id="PTHR47165">
    <property type="entry name" value="OS03G0429900 PROTEIN"/>
    <property type="match status" value="1"/>
</dbReference>
<keyword evidence="3" id="KW-0863">Zinc-finger</keyword>
<evidence type="ECO:0000259" key="7">
    <source>
        <dbReference type="Pfam" id="PF08646"/>
    </source>
</evidence>
<gene>
    <name evidence="9" type="primary">LOC108858000</name>
</gene>
<evidence type="ECO:0000256" key="3">
    <source>
        <dbReference type="ARBA" id="ARBA00022771"/>
    </source>
</evidence>
<keyword evidence="2" id="KW-0479">Metal-binding</keyword>
<organism evidence="8 9">
    <name type="scientific">Raphanus sativus</name>
    <name type="common">Radish</name>
    <name type="synonym">Raphanus raphanistrum var. sativus</name>
    <dbReference type="NCBI Taxonomy" id="3726"/>
    <lineage>
        <taxon>Eukaryota</taxon>
        <taxon>Viridiplantae</taxon>
        <taxon>Streptophyta</taxon>
        <taxon>Embryophyta</taxon>
        <taxon>Tracheophyta</taxon>
        <taxon>Spermatophyta</taxon>
        <taxon>Magnoliopsida</taxon>
        <taxon>eudicotyledons</taxon>
        <taxon>Gunneridae</taxon>
        <taxon>Pentapetalae</taxon>
        <taxon>rosids</taxon>
        <taxon>malvids</taxon>
        <taxon>Brassicales</taxon>
        <taxon>Brassicaceae</taxon>
        <taxon>Brassiceae</taxon>
        <taxon>Raphanus</taxon>
    </lineage>
</organism>
<feature type="domain" description="Replication protein A 70 kDa DNA-binding subunit B/D first OB fold" evidence="6">
    <location>
        <begin position="8"/>
        <end position="50"/>
    </location>
</feature>
<dbReference type="SUPFAM" id="SSF50249">
    <property type="entry name" value="Nucleic acid-binding proteins"/>
    <property type="match status" value="1"/>
</dbReference>
<keyword evidence="5" id="KW-0238">DNA-binding</keyword>
<evidence type="ECO:0000313" key="9">
    <source>
        <dbReference type="RefSeq" id="XP_018487498.1"/>
    </source>
</evidence>
<dbReference type="AlphaFoldDB" id="A0A6J0NUS2"/>
<name>A0A6J0NUS2_RAPSA</name>
<keyword evidence="8" id="KW-1185">Reference proteome</keyword>
<dbReference type="GO" id="GO:0008270">
    <property type="term" value="F:zinc ion binding"/>
    <property type="evidence" value="ECO:0007669"/>
    <property type="project" value="UniProtKB-KW"/>
</dbReference>
<dbReference type="InterPro" id="IPR003871">
    <property type="entry name" value="RFA1B/D_OB_1st"/>
</dbReference>
<accession>A0A6J0NUS2</accession>
<evidence type="ECO:0000313" key="8">
    <source>
        <dbReference type="Proteomes" id="UP000504610"/>
    </source>
</evidence>
<evidence type="ECO:0000256" key="1">
    <source>
        <dbReference type="ARBA" id="ARBA00005690"/>
    </source>
</evidence>
<dbReference type="GO" id="GO:0003677">
    <property type="term" value="F:DNA binding"/>
    <property type="evidence" value="ECO:0007669"/>
    <property type="project" value="UniProtKB-KW"/>
</dbReference>
<proteinExistence type="inferred from homology"/>
<protein>
    <submittedName>
        <fullName evidence="9">Uncharacterized protein LOC108858000</fullName>
    </submittedName>
</protein>
<dbReference type="Pfam" id="PF08646">
    <property type="entry name" value="Rep_fac-A_C"/>
    <property type="match status" value="1"/>
</dbReference>
<evidence type="ECO:0000256" key="5">
    <source>
        <dbReference type="ARBA" id="ARBA00023125"/>
    </source>
</evidence>
<dbReference type="Pfam" id="PF02721">
    <property type="entry name" value="DUF223"/>
    <property type="match status" value="1"/>
</dbReference>
<comment type="similarity">
    <text evidence="1">Belongs to the replication factor A protein 1 family.</text>
</comment>
<evidence type="ECO:0000256" key="4">
    <source>
        <dbReference type="ARBA" id="ARBA00022833"/>
    </source>
</evidence>
<sequence length="331" mass="37647">MDSIIKLSTLSEIKPYKSGWRVAVKVIHKWVSFSHQFGACLEMVLADKNTSITDCNLTCDDNMFLDLHDFSTIIDDVIGVILDFGSNDIVQGARKEVIKVEFTLRDIKFGQDVIVLDKNNNISDKLQINEKPLKWSQFPFLTIQEMKRSDKDGNCRLICSVYAIDTSDGWWYCACVVCESKVVKPRIVFGESDVPNWWCEICQHNVTKVSPRYKFDLLVQDQTGETKFTLPDSVATYIVKKSASKVVNVLIDQVEDQDMLPSEIVEIVGKSYGFGISVDKNNNSNVLATFNAMKVWSLNDAIWKRTKSLHQNSVYSRKKQCTDLNRIDKSG</sequence>
<dbReference type="GeneID" id="108858000"/>
<dbReference type="InterPro" id="IPR013955">
    <property type="entry name" value="Rep_factor-A_C"/>
</dbReference>
<dbReference type="InterPro" id="IPR047192">
    <property type="entry name" value="Euk_RPA1_DBD_C"/>
</dbReference>
<dbReference type="Gene3D" id="2.40.50.140">
    <property type="entry name" value="Nucleic acid-binding proteins"/>
    <property type="match status" value="1"/>
</dbReference>
<dbReference type="CDD" id="cd04476">
    <property type="entry name" value="RPA1_DBD_C"/>
    <property type="match status" value="1"/>
</dbReference>
<dbReference type="PANTHER" id="PTHR47165:SF4">
    <property type="entry name" value="OS03G0429900 PROTEIN"/>
    <property type="match status" value="1"/>
</dbReference>
<dbReference type="Proteomes" id="UP000504610">
    <property type="component" value="Chromosome 5"/>
</dbReference>
<dbReference type="InterPro" id="IPR012340">
    <property type="entry name" value="NA-bd_OB-fold"/>
</dbReference>
<keyword evidence="4" id="KW-0862">Zinc</keyword>
<reference evidence="9" key="2">
    <citation type="submission" date="2025-08" db="UniProtKB">
        <authorList>
            <consortium name="RefSeq"/>
        </authorList>
    </citation>
    <scope>IDENTIFICATION</scope>
    <source>
        <tissue evidence="9">Leaf</tissue>
    </source>
</reference>
<feature type="domain" description="Replication factor A C-terminal" evidence="7">
    <location>
        <begin position="159"/>
        <end position="294"/>
    </location>
</feature>
<evidence type="ECO:0000259" key="6">
    <source>
        <dbReference type="Pfam" id="PF02721"/>
    </source>
</evidence>
<reference evidence="8" key="1">
    <citation type="journal article" date="2019" name="Database">
        <title>The radish genome database (RadishGD): an integrated information resource for radish genomics.</title>
        <authorList>
            <person name="Yu H.J."/>
            <person name="Baek S."/>
            <person name="Lee Y.J."/>
            <person name="Cho A."/>
            <person name="Mun J.H."/>
        </authorList>
    </citation>
    <scope>NUCLEOTIDE SEQUENCE [LARGE SCALE GENOMIC DNA]</scope>
    <source>
        <strain evidence="8">cv. WK10039</strain>
    </source>
</reference>
<dbReference type="RefSeq" id="XP_018487498.1">
    <property type="nucleotide sequence ID" value="XM_018631996.1"/>
</dbReference>
<evidence type="ECO:0000256" key="2">
    <source>
        <dbReference type="ARBA" id="ARBA00022723"/>
    </source>
</evidence>
<dbReference type="KEGG" id="rsz:108858000"/>